<feature type="transmembrane region" description="Helical" evidence="7">
    <location>
        <begin position="368"/>
        <end position="393"/>
    </location>
</feature>
<dbReference type="InterPro" id="IPR050930">
    <property type="entry name" value="MFS_Vesicular_Transporter"/>
</dbReference>
<evidence type="ECO:0000256" key="3">
    <source>
        <dbReference type="ARBA" id="ARBA00022692"/>
    </source>
</evidence>
<dbReference type="Proteomes" id="UP000774617">
    <property type="component" value="Unassembled WGS sequence"/>
</dbReference>
<comment type="caution">
    <text evidence="9">The sequence shown here is derived from an EMBL/GenBank/DDBJ whole genome shotgun (WGS) entry which is preliminary data.</text>
</comment>
<keyword evidence="10" id="KW-1185">Reference proteome</keyword>
<dbReference type="CDD" id="cd17325">
    <property type="entry name" value="MFS_MdtG_SLC18_like"/>
    <property type="match status" value="1"/>
</dbReference>
<feature type="region of interest" description="Disordered" evidence="6">
    <location>
        <begin position="472"/>
        <end position="494"/>
    </location>
</feature>
<evidence type="ECO:0000256" key="7">
    <source>
        <dbReference type="SAM" id="Phobius"/>
    </source>
</evidence>
<dbReference type="PANTHER" id="PTHR23506:SF23">
    <property type="entry name" value="GH10249P"/>
    <property type="match status" value="1"/>
</dbReference>
<dbReference type="PROSITE" id="PS50850">
    <property type="entry name" value="MFS"/>
    <property type="match status" value="1"/>
</dbReference>
<evidence type="ECO:0000256" key="5">
    <source>
        <dbReference type="ARBA" id="ARBA00023136"/>
    </source>
</evidence>
<feature type="transmembrane region" description="Helical" evidence="7">
    <location>
        <begin position="274"/>
        <end position="295"/>
    </location>
</feature>
<feature type="transmembrane region" description="Helical" evidence="7">
    <location>
        <begin position="53"/>
        <end position="74"/>
    </location>
</feature>
<name>A0ABQ8GW74_9PEZI</name>
<evidence type="ECO:0000256" key="2">
    <source>
        <dbReference type="ARBA" id="ARBA00022448"/>
    </source>
</evidence>
<protein>
    <submittedName>
        <fullName evidence="9">MFS transporter-like protein</fullName>
    </submittedName>
</protein>
<sequence length="494" mass="51989">MPYTLTEKTGINPHDVQHWNSVLIAVYGASLLAFSPICGWFADHTTTRRLPLLLGLVALAGSTVMLNIGTSIGILIAGRLLQGASAAVVWVVGLALLVDTVGQTDVGQSMGYVSMAMSLAILIAPLLGGVVLDHGGYNAVFAMAYAIIGLDIILRLVLVEKKVARRWEPPEEVADLGASSGGAGYGATTSERPATPAYPTDGCDDEEKKSSDITAAPHQTHTSDPEKALPAHNTNNASTPFTTPAPSLTPHPSSRYRLPPTLSLLTSRRLITSLWATLTISILTSALDAVLPLFVRTTFAWSSTGAGLIFLPLVLPSFLAPLFGALADRGHLSPRYPTALGFLAACPCWVLLRFVDHNSLGQKAVLCVLLSGMGVCMAAVMPCIMAEITYVVAEKERRRPGVFGRMGAYAQAYGLFNGAWAAGALVGPIWAGYVRDGAGWGTMAWSLGVLAAVSAVPVGLWCGGWVFGKGSGRGRGGREGEANEERGSHGEKRD</sequence>
<feature type="region of interest" description="Disordered" evidence="6">
    <location>
        <begin position="173"/>
        <end position="254"/>
    </location>
</feature>
<evidence type="ECO:0000259" key="8">
    <source>
        <dbReference type="PROSITE" id="PS50850"/>
    </source>
</evidence>
<feature type="transmembrane region" description="Helical" evidence="7">
    <location>
        <begin position="445"/>
        <end position="468"/>
    </location>
</feature>
<dbReference type="EMBL" id="JAGTJR010000001">
    <property type="protein sequence ID" value="KAH7065490.1"/>
    <property type="molecule type" value="Genomic_DNA"/>
</dbReference>
<feature type="transmembrane region" description="Helical" evidence="7">
    <location>
        <begin position="80"/>
        <end position="98"/>
    </location>
</feature>
<feature type="compositionally biased region" description="Basic and acidic residues" evidence="6">
    <location>
        <begin position="476"/>
        <end position="494"/>
    </location>
</feature>
<dbReference type="InterPro" id="IPR020846">
    <property type="entry name" value="MFS_dom"/>
</dbReference>
<feature type="transmembrane region" description="Helical" evidence="7">
    <location>
        <begin position="339"/>
        <end position="356"/>
    </location>
</feature>
<dbReference type="Gene3D" id="1.20.1720.10">
    <property type="entry name" value="Multidrug resistance protein D"/>
    <property type="match status" value="1"/>
</dbReference>
<dbReference type="Gene3D" id="1.20.1250.20">
    <property type="entry name" value="MFS general substrate transporter like domains"/>
    <property type="match status" value="1"/>
</dbReference>
<keyword evidence="2" id="KW-0813">Transport</keyword>
<keyword evidence="5 7" id="KW-0472">Membrane</keyword>
<feature type="transmembrane region" description="Helical" evidence="7">
    <location>
        <begin position="137"/>
        <end position="158"/>
    </location>
</feature>
<organism evidence="9 10">
    <name type="scientific">Macrophomina phaseolina</name>
    <dbReference type="NCBI Taxonomy" id="35725"/>
    <lineage>
        <taxon>Eukaryota</taxon>
        <taxon>Fungi</taxon>
        <taxon>Dikarya</taxon>
        <taxon>Ascomycota</taxon>
        <taxon>Pezizomycotina</taxon>
        <taxon>Dothideomycetes</taxon>
        <taxon>Dothideomycetes incertae sedis</taxon>
        <taxon>Botryosphaeriales</taxon>
        <taxon>Botryosphaeriaceae</taxon>
        <taxon>Macrophomina</taxon>
    </lineage>
</organism>
<feature type="transmembrane region" description="Helical" evidence="7">
    <location>
        <begin position="307"/>
        <end position="327"/>
    </location>
</feature>
<feature type="domain" description="Major facilitator superfamily (MFS) profile" evidence="8">
    <location>
        <begin position="1"/>
        <end position="466"/>
    </location>
</feature>
<dbReference type="InterPro" id="IPR036259">
    <property type="entry name" value="MFS_trans_sf"/>
</dbReference>
<dbReference type="PANTHER" id="PTHR23506">
    <property type="entry name" value="GH10249P"/>
    <property type="match status" value="1"/>
</dbReference>
<gene>
    <name evidence="9" type="ORF">B0J12DRAFT_37499</name>
</gene>
<feature type="transmembrane region" description="Helical" evidence="7">
    <location>
        <begin position="20"/>
        <end position="41"/>
    </location>
</feature>
<evidence type="ECO:0000313" key="9">
    <source>
        <dbReference type="EMBL" id="KAH7065490.1"/>
    </source>
</evidence>
<evidence type="ECO:0000256" key="1">
    <source>
        <dbReference type="ARBA" id="ARBA00004141"/>
    </source>
</evidence>
<feature type="compositionally biased region" description="Polar residues" evidence="6">
    <location>
        <begin position="232"/>
        <end position="246"/>
    </location>
</feature>
<keyword evidence="3 7" id="KW-0812">Transmembrane</keyword>
<proteinExistence type="predicted"/>
<feature type="transmembrane region" description="Helical" evidence="7">
    <location>
        <begin position="110"/>
        <end position="131"/>
    </location>
</feature>
<dbReference type="SUPFAM" id="SSF103473">
    <property type="entry name" value="MFS general substrate transporter"/>
    <property type="match status" value="1"/>
</dbReference>
<feature type="transmembrane region" description="Helical" evidence="7">
    <location>
        <begin position="414"/>
        <end position="433"/>
    </location>
</feature>
<evidence type="ECO:0000313" key="10">
    <source>
        <dbReference type="Proteomes" id="UP000774617"/>
    </source>
</evidence>
<keyword evidence="4 7" id="KW-1133">Transmembrane helix</keyword>
<evidence type="ECO:0000256" key="6">
    <source>
        <dbReference type="SAM" id="MobiDB-lite"/>
    </source>
</evidence>
<dbReference type="InterPro" id="IPR011701">
    <property type="entry name" value="MFS"/>
</dbReference>
<reference evidence="9 10" key="1">
    <citation type="journal article" date="2021" name="Nat. Commun.">
        <title>Genetic determinants of endophytism in the Arabidopsis root mycobiome.</title>
        <authorList>
            <person name="Mesny F."/>
            <person name="Miyauchi S."/>
            <person name="Thiergart T."/>
            <person name="Pickel B."/>
            <person name="Atanasova L."/>
            <person name="Karlsson M."/>
            <person name="Huettel B."/>
            <person name="Barry K.W."/>
            <person name="Haridas S."/>
            <person name="Chen C."/>
            <person name="Bauer D."/>
            <person name="Andreopoulos W."/>
            <person name="Pangilinan J."/>
            <person name="LaButti K."/>
            <person name="Riley R."/>
            <person name="Lipzen A."/>
            <person name="Clum A."/>
            <person name="Drula E."/>
            <person name="Henrissat B."/>
            <person name="Kohler A."/>
            <person name="Grigoriev I.V."/>
            <person name="Martin F.M."/>
            <person name="Hacquard S."/>
        </authorList>
    </citation>
    <scope>NUCLEOTIDE SEQUENCE [LARGE SCALE GENOMIC DNA]</scope>
    <source>
        <strain evidence="9 10">MPI-SDFR-AT-0080</strain>
    </source>
</reference>
<accession>A0ABQ8GW74</accession>
<evidence type="ECO:0000256" key="4">
    <source>
        <dbReference type="ARBA" id="ARBA00022989"/>
    </source>
</evidence>
<dbReference type="Pfam" id="PF07690">
    <property type="entry name" value="MFS_1"/>
    <property type="match status" value="1"/>
</dbReference>
<comment type="subcellular location">
    <subcellularLocation>
        <location evidence="1">Membrane</location>
        <topology evidence="1">Multi-pass membrane protein</topology>
    </subcellularLocation>
</comment>